<dbReference type="SMART" id="SM00422">
    <property type="entry name" value="HTH_MERR"/>
    <property type="match status" value="1"/>
</dbReference>
<name>A0A382T5K6_9ZZZZ</name>
<gene>
    <name evidence="3" type="ORF">METZ01_LOCUS369936</name>
</gene>
<proteinExistence type="predicted"/>
<dbReference type="AlphaFoldDB" id="A0A382T5K6"/>
<sequence>MASDEAADLMNIGEGITFLEAEFPEVTVSKLRFLESEGLVRPLRSTSGYRRYDEDDVARITRILRLQRDQHLPLKVIAELLDQPEPTDTVDGVVPAFRDSVGRRGRTTGTRTADGTLAGSVSVSKVELASMVGLGEETVSELER</sequence>
<evidence type="ECO:0000259" key="2">
    <source>
        <dbReference type="PROSITE" id="PS50937"/>
    </source>
</evidence>
<dbReference type="PANTHER" id="PTHR30204:SF89">
    <property type="entry name" value="HTH MERR-TYPE DOMAIN-CONTAINING PROTEIN"/>
    <property type="match status" value="1"/>
</dbReference>
<dbReference type="InterPro" id="IPR009061">
    <property type="entry name" value="DNA-bd_dom_put_sf"/>
</dbReference>
<dbReference type="PROSITE" id="PS50937">
    <property type="entry name" value="HTH_MERR_2"/>
    <property type="match status" value="1"/>
</dbReference>
<evidence type="ECO:0000256" key="1">
    <source>
        <dbReference type="ARBA" id="ARBA00023125"/>
    </source>
</evidence>
<keyword evidence="1" id="KW-0238">DNA-binding</keyword>
<dbReference type="InterPro" id="IPR000551">
    <property type="entry name" value="MerR-type_HTH_dom"/>
</dbReference>
<dbReference type="Gene3D" id="1.10.1660.10">
    <property type="match status" value="1"/>
</dbReference>
<dbReference type="Pfam" id="PF13411">
    <property type="entry name" value="MerR_1"/>
    <property type="match status" value="1"/>
</dbReference>
<dbReference type="EMBL" id="UINC01133886">
    <property type="protein sequence ID" value="SVD17082.1"/>
    <property type="molecule type" value="Genomic_DNA"/>
</dbReference>
<organism evidence="3">
    <name type="scientific">marine metagenome</name>
    <dbReference type="NCBI Taxonomy" id="408172"/>
    <lineage>
        <taxon>unclassified sequences</taxon>
        <taxon>metagenomes</taxon>
        <taxon>ecological metagenomes</taxon>
    </lineage>
</organism>
<dbReference type="GO" id="GO:0003677">
    <property type="term" value="F:DNA binding"/>
    <property type="evidence" value="ECO:0007669"/>
    <property type="project" value="UniProtKB-KW"/>
</dbReference>
<dbReference type="PANTHER" id="PTHR30204">
    <property type="entry name" value="REDOX-CYCLING DRUG-SENSING TRANSCRIPTIONAL ACTIVATOR SOXR"/>
    <property type="match status" value="1"/>
</dbReference>
<protein>
    <recommendedName>
        <fullName evidence="2">HTH merR-type domain-containing protein</fullName>
    </recommendedName>
</protein>
<reference evidence="3" key="1">
    <citation type="submission" date="2018-05" db="EMBL/GenBank/DDBJ databases">
        <authorList>
            <person name="Lanie J.A."/>
            <person name="Ng W.-L."/>
            <person name="Kazmierczak K.M."/>
            <person name="Andrzejewski T.M."/>
            <person name="Davidsen T.M."/>
            <person name="Wayne K.J."/>
            <person name="Tettelin H."/>
            <person name="Glass J.I."/>
            <person name="Rusch D."/>
            <person name="Podicherti R."/>
            <person name="Tsui H.-C.T."/>
            <person name="Winkler M.E."/>
        </authorList>
    </citation>
    <scope>NUCLEOTIDE SEQUENCE</scope>
</reference>
<dbReference type="SUPFAM" id="SSF46955">
    <property type="entry name" value="Putative DNA-binding domain"/>
    <property type="match status" value="1"/>
</dbReference>
<feature type="domain" description="HTH merR-type" evidence="2">
    <location>
        <begin position="21"/>
        <end position="83"/>
    </location>
</feature>
<evidence type="ECO:0000313" key="3">
    <source>
        <dbReference type="EMBL" id="SVD17082.1"/>
    </source>
</evidence>
<dbReference type="InterPro" id="IPR047057">
    <property type="entry name" value="MerR_fam"/>
</dbReference>
<dbReference type="GO" id="GO:0003700">
    <property type="term" value="F:DNA-binding transcription factor activity"/>
    <property type="evidence" value="ECO:0007669"/>
    <property type="project" value="InterPro"/>
</dbReference>
<dbReference type="CDD" id="cd00592">
    <property type="entry name" value="HTH_MerR-like"/>
    <property type="match status" value="1"/>
</dbReference>
<feature type="non-terminal residue" evidence="3">
    <location>
        <position position="144"/>
    </location>
</feature>
<accession>A0A382T5K6</accession>